<accession>A0A2P2QBQ1</accession>
<dbReference type="AlphaFoldDB" id="A0A2P2QBQ1"/>
<protein>
    <submittedName>
        <fullName evidence="1">Uncharacterized protein</fullName>
    </submittedName>
</protein>
<sequence length="56" mass="6187">MLKLPSLSSLPLARITNLLVMTWIVSLPNTGEKSDCQVQTTLSPDLWSFGQARLKS</sequence>
<dbReference type="EMBL" id="GGEC01083899">
    <property type="protein sequence ID" value="MBX64383.1"/>
    <property type="molecule type" value="Transcribed_RNA"/>
</dbReference>
<organism evidence="1">
    <name type="scientific">Rhizophora mucronata</name>
    <name type="common">Asiatic mangrove</name>
    <dbReference type="NCBI Taxonomy" id="61149"/>
    <lineage>
        <taxon>Eukaryota</taxon>
        <taxon>Viridiplantae</taxon>
        <taxon>Streptophyta</taxon>
        <taxon>Embryophyta</taxon>
        <taxon>Tracheophyta</taxon>
        <taxon>Spermatophyta</taxon>
        <taxon>Magnoliopsida</taxon>
        <taxon>eudicotyledons</taxon>
        <taxon>Gunneridae</taxon>
        <taxon>Pentapetalae</taxon>
        <taxon>rosids</taxon>
        <taxon>fabids</taxon>
        <taxon>Malpighiales</taxon>
        <taxon>Rhizophoraceae</taxon>
        <taxon>Rhizophora</taxon>
    </lineage>
</organism>
<name>A0A2P2QBQ1_RHIMU</name>
<evidence type="ECO:0000313" key="1">
    <source>
        <dbReference type="EMBL" id="MBX64383.1"/>
    </source>
</evidence>
<reference evidence="1" key="1">
    <citation type="submission" date="2018-02" db="EMBL/GenBank/DDBJ databases">
        <title>Rhizophora mucronata_Transcriptome.</title>
        <authorList>
            <person name="Meera S.P."/>
            <person name="Sreeshan A."/>
            <person name="Augustine A."/>
        </authorList>
    </citation>
    <scope>NUCLEOTIDE SEQUENCE</scope>
    <source>
        <tissue evidence="1">Leaf</tissue>
    </source>
</reference>
<proteinExistence type="predicted"/>